<keyword evidence="2" id="KW-1133">Transmembrane helix</keyword>
<protein>
    <submittedName>
        <fullName evidence="3">Uncharacterized protein</fullName>
    </submittedName>
</protein>
<name>A0AAN9GCS8_9CAEN</name>
<evidence type="ECO:0000256" key="1">
    <source>
        <dbReference type="SAM" id="MobiDB-lite"/>
    </source>
</evidence>
<keyword evidence="2" id="KW-0472">Membrane</keyword>
<evidence type="ECO:0000313" key="3">
    <source>
        <dbReference type="EMBL" id="KAK7102155.1"/>
    </source>
</evidence>
<keyword evidence="4" id="KW-1185">Reference proteome</keyword>
<dbReference type="Proteomes" id="UP001374579">
    <property type="component" value="Unassembled WGS sequence"/>
</dbReference>
<sequence length="144" mass="16078">MAERCWYTRTDDTTLHTPESQHPSLPTPGVQQRHAIGHSDHHNFRFVDCPLGCCWHVEGFCCPVASSDVVSVVVTTVLVIVLVSVLLVLGCVLLCVYRHLLPTHPRRHNLAHTSSQHSSIFSIETVTETESDVRTTRTAVRETV</sequence>
<feature type="compositionally biased region" description="Polar residues" evidence="1">
    <location>
        <begin position="15"/>
        <end position="24"/>
    </location>
</feature>
<reference evidence="3 4" key="1">
    <citation type="submission" date="2024-02" db="EMBL/GenBank/DDBJ databases">
        <title>Chromosome-scale genome assembly of the rough periwinkle Littorina saxatilis.</title>
        <authorList>
            <person name="De Jode A."/>
            <person name="Faria R."/>
            <person name="Formenti G."/>
            <person name="Sims Y."/>
            <person name="Smith T.P."/>
            <person name="Tracey A."/>
            <person name="Wood J.M.D."/>
            <person name="Zagrodzka Z.B."/>
            <person name="Johannesson K."/>
            <person name="Butlin R.K."/>
            <person name="Leder E.H."/>
        </authorList>
    </citation>
    <scope>NUCLEOTIDE SEQUENCE [LARGE SCALE GENOMIC DNA]</scope>
    <source>
        <strain evidence="3">Snail1</strain>
        <tissue evidence="3">Muscle</tissue>
    </source>
</reference>
<accession>A0AAN9GCS8</accession>
<proteinExistence type="predicted"/>
<gene>
    <name evidence="3" type="ORF">V1264_020418</name>
</gene>
<evidence type="ECO:0000256" key="2">
    <source>
        <dbReference type="SAM" id="Phobius"/>
    </source>
</evidence>
<comment type="caution">
    <text evidence="3">The sequence shown here is derived from an EMBL/GenBank/DDBJ whole genome shotgun (WGS) entry which is preliminary data.</text>
</comment>
<keyword evidence="2" id="KW-0812">Transmembrane</keyword>
<feature type="region of interest" description="Disordered" evidence="1">
    <location>
        <begin position="1"/>
        <end position="32"/>
    </location>
</feature>
<dbReference type="EMBL" id="JBAMIC010000010">
    <property type="protein sequence ID" value="KAK7102155.1"/>
    <property type="molecule type" value="Genomic_DNA"/>
</dbReference>
<evidence type="ECO:0000313" key="4">
    <source>
        <dbReference type="Proteomes" id="UP001374579"/>
    </source>
</evidence>
<dbReference type="AlphaFoldDB" id="A0AAN9GCS8"/>
<organism evidence="3 4">
    <name type="scientific">Littorina saxatilis</name>
    <dbReference type="NCBI Taxonomy" id="31220"/>
    <lineage>
        <taxon>Eukaryota</taxon>
        <taxon>Metazoa</taxon>
        <taxon>Spiralia</taxon>
        <taxon>Lophotrochozoa</taxon>
        <taxon>Mollusca</taxon>
        <taxon>Gastropoda</taxon>
        <taxon>Caenogastropoda</taxon>
        <taxon>Littorinimorpha</taxon>
        <taxon>Littorinoidea</taxon>
        <taxon>Littorinidae</taxon>
        <taxon>Littorina</taxon>
    </lineage>
</organism>
<feature type="transmembrane region" description="Helical" evidence="2">
    <location>
        <begin position="73"/>
        <end position="97"/>
    </location>
</feature>